<dbReference type="Pfam" id="PF06684">
    <property type="entry name" value="AA_synth"/>
    <property type="match status" value="1"/>
</dbReference>
<dbReference type="InterPro" id="IPR035936">
    <property type="entry name" value="BB2672"/>
</dbReference>
<dbReference type="EMBL" id="NHON01000001">
    <property type="protein sequence ID" value="OWJ69188.1"/>
    <property type="molecule type" value="Genomic_DNA"/>
</dbReference>
<organism evidence="1 2">
    <name type="scientific">Inquilinus limosus</name>
    <dbReference type="NCBI Taxonomy" id="171674"/>
    <lineage>
        <taxon>Bacteria</taxon>
        <taxon>Pseudomonadati</taxon>
        <taxon>Pseudomonadota</taxon>
        <taxon>Alphaproteobacteria</taxon>
        <taxon>Rhodospirillales</taxon>
        <taxon>Rhodospirillaceae</taxon>
        <taxon>Inquilinus</taxon>
    </lineage>
</organism>
<name>A0A211ZV69_9PROT</name>
<sequence>MAETLLVRLLALIAADQIEAYGKAAVAGLNDEVDHASAPIHTLHFGTVFCDAVGG</sequence>
<dbReference type="Gene3D" id="3.30.1330.110">
    <property type="entry name" value="BB2672"/>
    <property type="match status" value="1"/>
</dbReference>
<keyword evidence="2" id="KW-1185">Reference proteome</keyword>
<evidence type="ECO:0000313" key="1">
    <source>
        <dbReference type="EMBL" id="OWJ69188.1"/>
    </source>
</evidence>
<reference evidence="2" key="1">
    <citation type="submission" date="2017-05" db="EMBL/GenBank/DDBJ databases">
        <authorList>
            <person name="Macchi M."/>
            <person name="Festa S."/>
            <person name="Coppotelli B.M."/>
            <person name="Morelli I.S."/>
        </authorList>
    </citation>
    <scope>NUCLEOTIDE SEQUENCE [LARGE SCALE GENOMIC DNA]</scope>
    <source>
        <strain evidence="2">I</strain>
    </source>
</reference>
<comment type="caution">
    <text evidence="1">The sequence shown here is derived from an EMBL/GenBank/DDBJ whole genome shotgun (WGS) entry which is preliminary data.</text>
</comment>
<dbReference type="RefSeq" id="WP_088149178.1">
    <property type="nucleotide sequence ID" value="NZ_NHON01000001.1"/>
</dbReference>
<evidence type="ECO:0000313" key="2">
    <source>
        <dbReference type="Proteomes" id="UP000196655"/>
    </source>
</evidence>
<dbReference type="InterPro" id="IPR009569">
    <property type="entry name" value="AA_synth_put"/>
</dbReference>
<dbReference type="AlphaFoldDB" id="A0A211ZV69"/>
<protein>
    <submittedName>
        <fullName evidence="1">Uncharacterized protein</fullName>
    </submittedName>
</protein>
<proteinExistence type="predicted"/>
<dbReference type="SUPFAM" id="SSF160519">
    <property type="entry name" value="BB2672-like"/>
    <property type="match status" value="1"/>
</dbReference>
<dbReference type="Proteomes" id="UP000196655">
    <property type="component" value="Unassembled WGS sequence"/>
</dbReference>
<accession>A0A211ZV69</accession>
<gene>
    <name evidence="1" type="ORF">BWR60_01255</name>
</gene>